<dbReference type="Pfam" id="PF22970">
    <property type="entry name" value="DUF7028"/>
    <property type="match status" value="2"/>
</dbReference>
<dbReference type="PROSITE" id="PS51186">
    <property type="entry name" value="GNAT"/>
    <property type="match status" value="1"/>
</dbReference>
<feature type="region of interest" description="Disordered" evidence="7">
    <location>
        <begin position="1310"/>
        <end position="1333"/>
    </location>
</feature>
<evidence type="ECO:0000256" key="1">
    <source>
        <dbReference type="ARBA" id="ARBA00004123"/>
    </source>
</evidence>
<evidence type="ECO:0000256" key="2">
    <source>
        <dbReference type="ARBA" id="ARBA00022723"/>
    </source>
</evidence>
<evidence type="ECO:0000256" key="3">
    <source>
        <dbReference type="ARBA" id="ARBA00022771"/>
    </source>
</evidence>
<dbReference type="InterPro" id="IPR016181">
    <property type="entry name" value="Acyl_CoA_acyltransferase"/>
</dbReference>
<dbReference type="Gene3D" id="3.30.40.10">
    <property type="entry name" value="Zinc/RING finger domain, C3HC4 (zinc finger)"/>
    <property type="match status" value="2"/>
</dbReference>
<keyword evidence="5" id="KW-0539">Nucleus</keyword>
<dbReference type="Pfam" id="PF05641">
    <property type="entry name" value="Agenet"/>
    <property type="match status" value="1"/>
</dbReference>
<dbReference type="Gene3D" id="3.40.630.30">
    <property type="match status" value="1"/>
</dbReference>
<dbReference type="PANTHER" id="PTHR46309:SF12">
    <property type="entry name" value="GB|AAC80581.1"/>
    <property type="match status" value="1"/>
</dbReference>
<dbReference type="Pfam" id="PF00628">
    <property type="entry name" value="PHD"/>
    <property type="match status" value="1"/>
</dbReference>
<dbReference type="CDD" id="cd04301">
    <property type="entry name" value="NAT_SF"/>
    <property type="match status" value="1"/>
</dbReference>
<sequence>MAALHFEVQGTGRKRKRRTKRRLIVDEKVEVRSLEDGFLGSWHGGTVIACDNGVRHVKYDHLLRNDGSDFLVDAISVSASLDEVNFLSGSTDVRGNIRPIPPTVSFGKWGLPYGLCVDVNYQDAWWEGVVFDHEDGSEERKVFFPDLGDELTVGIETMRITQDWDEGTGNWQRRGTWSFLELIDQCEQESYLPVSLKQIWYEVRAKEDFMKIGEWTSPMNDLWKELVMEVIDENLDVTLKEMLRVLESSSGVGCEIGKTNNRVDKNPSINFVDFDAVATTGESEKSDMMIRSDFNRENAFDGLGLVMEEVHTHDRNDFNQENAFDGLGLVMEEVHTHDRSDFNQENAFDGLGLVTEEVHRHDRSDFNQENAFDGLGLIMEEVHTHDSACDSLGLVMEEVHAHDSLDAELLDSGSNYINFHLAQGKSQLDDDAKMKTSNDLDFSCHDEALSMLPKGSLSKASDAEEFSGASGSISRPELPIIEHKNVKKQLKCSGHGSSVKWEFLSATIPLDAASCPDAVTEYSLLGKEKPTQVLLENVRKHLLYLGWKIECRKDRPIFRYTSPNGKCFYSLLRVCKLLEEASVEIPPTISKSETRNMHGSGPVTLSSSVAQRERSSSPNNCFQTTLDGSGIALGQPELLHKAVMDYYNLSQLGSNGMKGVVKMQSEARRHLLSLGWRLLVNQQGKGYRQRWYYTSPLGRTCMSLSTACKICLDEEGVYNCTDSPGSTMENIFIIEKAEGQLVSNKFYSTSSNMDVQECSMPSNSVRTFFGKSPGISPSKDLMEFSHDKFQRTKKHRSMGNLFDISSHLLQKQHNLDGKAYETGIQTVCKKYMRRIRSPGAVKRKLNRGSAPAGINKFSDDMERRRSMRVSRSSKRVHKVVTPSPSHHNPRTVLSWLIDNNMVLPRAKVYYCRGKSRQPMAEGRISRDGIKCCCCQKVFTINGFEIHAGGTSSRSAANILLEDGKSLLECQILCNKKTRNFKSEASTSRKGEYSKGENDYICSICHFGGTLILCDQCPSSFHQSCLGLKDVPEGDWFCPSCCCGICGQNKLSGHANVVDDPFLTCYQCERKYHVQCLRGTKKFGSCSKPHWFCKKHCKEIYWGLQKLLGKSIPVGGDNLTWTLLKATTSDADYFNPPHLETLTENQSKLNVALSVMHECFEPVREHHTRRDIVEDVIFSRRSELKRLNFQGFYTVVLERNDELVSVASIRVYGEKVAEVPLVGTRFQYRRLGMCRILMNELEERLRGLGVQRLVLPAVSSVLNAWTTSFGFSKMTDSERSEFLNYTFLDFQETVMCQKFLLKNTVVPSSLTGKSELRDDANKTSNSSNNICGSSATTEVHPIAHAEESSILQGQLETSAANNSDNSPSLEVNVGKLKKNHLQNKTSHIEQFPTCSAGGYKHFEGLQENNHDYLKYYRRRSKLISC</sequence>
<feature type="domain" description="N-acetyltransferase" evidence="9">
    <location>
        <begin position="1136"/>
        <end position="1296"/>
    </location>
</feature>
<feature type="compositionally biased region" description="Polar residues" evidence="7">
    <location>
        <begin position="1321"/>
        <end position="1333"/>
    </location>
</feature>
<dbReference type="InterPro" id="IPR000182">
    <property type="entry name" value="GNAT_dom"/>
</dbReference>
<feature type="region of interest" description="Disordered" evidence="7">
    <location>
        <begin position="866"/>
        <end position="885"/>
    </location>
</feature>
<keyword evidence="2" id="KW-0479">Metal-binding</keyword>
<evidence type="ECO:0000256" key="6">
    <source>
        <dbReference type="PROSITE-ProRule" id="PRU00146"/>
    </source>
</evidence>
<reference evidence="10 11" key="1">
    <citation type="submission" date="2024-03" db="EMBL/GenBank/DDBJ databases">
        <authorList>
            <person name="Gkanogiannis A."/>
            <person name="Becerra Lopez-Lavalle L."/>
        </authorList>
    </citation>
    <scope>NUCLEOTIDE SEQUENCE [LARGE SCALE GENOMIC DNA]</scope>
</reference>
<evidence type="ECO:0000313" key="11">
    <source>
        <dbReference type="Proteomes" id="UP001642487"/>
    </source>
</evidence>
<feature type="compositionally biased region" description="Basic residues" evidence="7">
    <location>
        <begin position="866"/>
        <end position="878"/>
    </location>
</feature>
<dbReference type="InterPro" id="IPR054292">
    <property type="entry name" value="DUF7028"/>
</dbReference>
<dbReference type="InterPro" id="IPR019787">
    <property type="entry name" value="Znf_PHD-finger"/>
</dbReference>
<dbReference type="InterPro" id="IPR032308">
    <property type="entry name" value="TDBD"/>
</dbReference>
<dbReference type="SUPFAM" id="SSF57903">
    <property type="entry name" value="FYVE/PHD zinc finger"/>
    <property type="match status" value="1"/>
</dbReference>
<dbReference type="Proteomes" id="UP001642487">
    <property type="component" value="Chromosome 2"/>
</dbReference>
<dbReference type="InterPro" id="IPR056511">
    <property type="entry name" value="IDM1_C"/>
</dbReference>
<dbReference type="SMART" id="SM00743">
    <property type="entry name" value="Agenet"/>
    <property type="match status" value="2"/>
</dbReference>
<evidence type="ECO:0000256" key="5">
    <source>
        <dbReference type="ARBA" id="ARBA00023242"/>
    </source>
</evidence>
<dbReference type="PANTHER" id="PTHR46309">
    <property type="entry name" value="PHD FINGER PROTEIN 12"/>
    <property type="match status" value="1"/>
</dbReference>
<dbReference type="InterPro" id="IPR011011">
    <property type="entry name" value="Znf_FYVE_PHD"/>
</dbReference>
<evidence type="ECO:0000259" key="8">
    <source>
        <dbReference type="PROSITE" id="PS50016"/>
    </source>
</evidence>
<dbReference type="InterPro" id="IPR013083">
    <property type="entry name" value="Znf_RING/FYVE/PHD"/>
</dbReference>
<dbReference type="InterPro" id="IPR001965">
    <property type="entry name" value="Znf_PHD"/>
</dbReference>
<evidence type="ECO:0000259" key="9">
    <source>
        <dbReference type="PROSITE" id="PS51186"/>
    </source>
</evidence>
<keyword evidence="4" id="KW-0862">Zinc</keyword>
<organism evidence="10 11">
    <name type="scientific">Citrullus colocynthis</name>
    <name type="common">colocynth</name>
    <dbReference type="NCBI Taxonomy" id="252529"/>
    <lineage>
        <taxon>Eukaryota</taxon>
        <taxon>Viridiplantae</taxon>
        <taxon>Streptophyta</taxon>
        <taxon>Embryophyta</taxon>
        <taxon>Tracheophyta</taxon>
        <taxon>Spermatophyta</taxon>
        <taxon>Magnoliopsida</taxon>
        <taxon>eudicotyledons</taxon>
        <taxon>Gunneridae</taxon>
        <taxon>Pentapetalae</taxon>
        <taxon>rosids</taxon>
        <taxon>fabids</taxon>
        <taxon>Cucurbitales</taxon>
        <taxon>Cucurbitaceae</taxon>
        <taxon>Benincaseae</taxon>
        <taxon>Citrullus</taxon>
    </lineage>
</organism>
<dbReference type="Pfam" id="PF23209">
    <property type="entry name" value="IDM1_C"/>
    <property type="match status" value="1"/>
</dbReference>
<dbReference type="EMBL" id="OZ021736">
    <property type="protein sequence ID" value="CAK9314576.1"/>
    <property type="molecule type" value="Genomic_DNA"/>
</dbReference>
<keyword evidence="3 6" id="KW-0863">Zinc-finger</keyword>
<evidence type="ECO:0000256" key="4">
    <source>
        <dbReference type="ARBA" id="ARBA00022833"/>
    </source>
</evidence>
<comment type="subcellular location">
    <subcellularLocation>
        <location evidence="1">Nucleus</location>
    </subcellularLocation>
</comment>
<evidence type="ECO:0000313" key="10">
    <source>
        <dbReference type="EMBL" id="CAK9314576.1"/>
    </source>
</evidence>
<dbReference type="InterPro" id="IPR008395">
    <property type="entry name" value="Agenet-like_dom"/>
</dbReference>
<evidence type="ECO:0000256" key="7">
    <source>
        <dbReference type="SAM" id="MobiDB-lite"/>
    </source>
</evidence>
<keyword evidence="11" id="KW-1185">Reference proteome</keyword>
<dbReference type="Pfam" id="PF16135">
    <property type="entry name" value="TDBD"/>
    <property type="match status" value="1"/>
</dbReference>
<accession>A0ABP0Y4S4</accession>
<dbReference type="SMART" id="SM00249">
    <property type="entry name" value="PHD"/>
    <property type="match status" value="2"/>
</dbReference>
<proteinExistence type="predicted"/>
<feature type="domain" description="PHD-type" evidence="8">
    <location>
        <begin position="998"/>
        <end position="1043"/>
    </location>
</feature>
<dbReference type="InterPro" id="IPR042163">
    <property type="entry name" value="PHF12"/>
</dbReference>
<dbReference type="CDD" id="cd20405">
    <property type="entry name" value="Tudor_Agenet_AtDUF_rpt1_3"/>
    <property type="match status" value="1"/>
</dbReference>
<dbReference type="InterPro" id="IPR014002">
    <property type="entry name" value="Agenet_dom_plant"/>
</dbReference>
<dbReference type="SUPFAM" id="SSF55729">
    <property type="entry name" value="Acyl-CoA N-acyltransferases (Nat)"/>
    <property type="match status" value="1"/>
</dbReference>
<gene>
    <name evidence="10" type="ORF">CITCOLO1_LOCUS6336</name>
</gene>
<dbReference type="PROSITE" id="PS50016">
    <property type="entry name" value="ZF_PHD_2"/>
    <property type="match status" value="1"/>
</dbReference>
<protein>
    <submittedName>
        <fullName evidence="10">Uncharacterized protein</fullName>
    </submittedName>
</protein>
<name>A0ABP0Y4S4_9ROSI</name>